<keyword evidence="1" id="KW-1133">Transmembrane helix</keyword>
<dbReference type="STRING" id="645990.SAMN00120144_1809"/>
<keyword evidence="1" id="KW-0812">Transmembrane</keyword>
<feature type="transmembrane region" description="Helical" evidence="1">
    <location>
        <begin position="41"/>
        <end position="60"/>
    </location>
</feature>
<dbReference type="Proteomes" id="UP000192266">
    <property type="component" value="Unassembled WGS sequence"/>
</dbReference>
<proteinExistence type="predicted"/>
<sequence>MEKHSNPARLKILVKEKRADMHQLLPYPTVNQQYTIGQHFWAYWPCQQVVAIGILLNYLLSVVKG</sequence>
<evidence type="ECO:0000256" key="1">
    <source>
        <dbReference type="SAM" id="Phobius"/>
    </source>
</evidence>
<keyword evidence="3" id="KW-1185">Reference proteome</keyword>
<dbReference type="AlphaFoldDB" id="A0A1W1VZQ7"/>
<reference evidence="2 3" key="1">
    <citation type="submission" date="2017-04" db="EMBL/GenBank/DDBJ databases">
        <authorList>
            <person name="Afonso C.L."/>
            <person name="Miller P.J."/>
            <person name="Scott M.A."/>
            <person name="Spackman E."/>
            <person name="Goraichik I."/>
            <person name="Dimitrov K.M."/>
            <person name="Suarez D.L."/>
            <person name="Swayne D.E."/>
        </authorList>
    </citation>
    <scope>NUCLEOTIDE SEQUENCE [LARGE SCALE GENOMIC DNA]</scope>
    <source>
        <strain evidence="2 3">DSM 11622</strain>
    </source>
</reference>
<dbReference type="EMBL" id="FWWW01000087">
    <property type="protein sequence ID" value="SMB98835.1"/>
    <property type="molecule type" value="Genomic_DNA"/>
</dbReference>
<evidence type="ECO:0000313" key="2">
    <source>
        <dbReference type="EMBL" id="SMB98835.1"/>
    </source>
</evidence>
<accession>A0A1W1VZQ7</accession>
<organism evidence="2 3">
    <name type="scientific">Hymenobacter roseosalivarius DSM 11622</name>
    <dbReference type="NCBI Taxonomy" id="645990"/>
    <lineage>
        <taxon>Bacteria</taxon>
        <taxon>Pseudomonadati</taxon>
        <taxon>Bacteroidota</taxon>
        <taxon>Cytophagia</taxon>
        <taxon>Cytophagales</taxon>
        <taxon>Hymenobacteraceae</taxon>
        <taxon>Hymenobacter</taxon>
    </lineage>
</organism>
<name>A0A1W1VZQ7_9BACT</name>
<gene>
    <name evidence="2" type="ORF">SAMN00120144_1809</name>
</gene>
<keyword evidence="1" id="KW-0472">Membrane</keyword>
<evidence type="ECO:0000313" key="3">
    <source>
        <dbReference type="Proteomes" id="UP000192266"/>
    </source>
</evidence>
<protein>
    <submittedName>
        <fullName evidence="2">Uncharacterized protein</fullName>
    </submittedName>
</protein>